<keyword evidence="1" id="KW-0472">Membrane</keyword>
<dbReference type="AlphaFoldDB" id="A0A833W5Q4"/>
<dbReference type="Proteomes" id="UP000602510">
    <property type="component" value="Unassembled WGS sequence"/>
</dbReference>
<proteinExistence type="predicted"/>
<evidence type="ECO:0000256" key="2">
    <source>
        <dbReference type="SAM" id="SignalP"/>
    </source>
</evidence>
<keyword evidence="1" id="KW-0812">Transmembrane</keyword>
<protein>
    <recommendedName>
        <fullName evidence="6">Secreted RxLR effector peptide protein</fullName>
    </recommendedName>
</protein>
<dbReference type="OMA" id="YAMIHSM"/>
<organism evidence="3 5">
    <name type="scientific">Phytophthora infestans</name>
    <name type="common">Potato late blight agent</name>
    <name type="synonym">Botrytis infestans</name>
    <dbReference type="NCBI Taxonomy" id="4787"/>
    <lineage>
        <taxon>Eukaryota</taxon>
        <taxon>Sar</taxon>
        <taxon>Stramenopiles</taxon>
        <taxon>Oomycota</taxon>
        <taxon>Peronosporomycetes</taxon>
        <taxon>Peronosporales</taxon>
        <taxon>Peronosporaceae</taxon>
        <taxon>Phytophthora</taxon>
    </lineage>
</organism>
<reference evidence="3" key="1">
    <citation type="submission" date="2020-04" db="EMBL/GenBank/DDBJ databases">
        <title>Hybrid Assembly of Korean Phytophthora infestans isolates.</title>
        <authorList>
            <person name="Prokchorchik M."/>
            <person name="Lee Y."/>
            <person name="Seo J."/>
            <person name="Cho J.-H."/>
            <person name="Park Y.-E."/>
            <person name="Jang D.-C."/>
            <person name="Im J.-S."/>
            <person name="Choi J.-G."/>
            <person name="Park H.-J."/>
            <person name="Lee G.-B."/>
            <person name="Lee Y.-G."/>
            <person name="Hong S.-Y."/>
            <person name="Cho K."/>
            <person name="Sohn K.H."/>
        </authorList>
    </citation>
    <scope>NUCLEOTIDE SEQUENCE</scope>
    <source>
        <strain evidence="3">KR_1_A1</strain>
        <strain evidence="4">KR_2_A2</strain>
    </source>
</reference>
<dbReference type="EMBL" id="JAACNO010000192">
    <property type="protein sequence ID" value="KAF4149159.1"/>
    <property type="molecule type" value="Genomic_DNA"/>
</dbReference>
<keyword evidence="1" id="KW-1133">Transmembrane helix</keyword>
<comment type="caution">
    <text evidence="3">The sequence shown here is derived from an EMBL/GenBank/DDBJ whole genome shotgun (WGS) entry which is preliminary data.</text>
</comment>
<sequence length="144" mass="15812">MRFQVFAVLVFVALASSLGVAERGVEDVNTKGFFRKRSRKLTADEDWLPSAEKEERGFSLASPSRLVSKLKAKTSTVNFAGAKTGKLSNTQIKTVSREVAKEVNKNPKAWPTIKTGLKILFGTALFALIAAGVYAMIHSMRNYT</sequence>
<evidence type="ECO:0000313" key="5">
    <source>
        <dbReference type="Proteomes" id="UP000602510"/>
    </source>
</evidence>
<feature type="transmembrane region" description="Helical" evidence="1">
    <location>
        <begin position="119"/>
        <end position="137"/>
    </location>
</feature>
<accession>A0A833W5Q4</accession>
<dbReference type="Proteomes" id="UP000704712">
    <property type="component" value="Unassembled WGS sequence"/>
</dbReference>
<feature type="chain" id="PRO_5036417836" description="Secreted RxLR effector peptide protein" evidence="2">
    <location>
        <begin position="18"/>
        <end position="144"/>
    </location>
</feature>
<gene>
    <name evidence="3" type="ORF">GN244_ATG17149</name>
    <name evidence="4" type="ORF">GN958_ATG01700</name>
</gene>
<name>A0A833W5Q4_PHYIN</name>
<dbReference type="EMBL" id="WSZM01000604">
    <property type="protein sequence ID" value="KAF4031053.1"/>
    <property type="molecule type" value="Genomic_DNA"/>
</dbReference>
<keyword evidence="2" id="KW-0732">Signal</keyword>
<evidence type="ECO:0000313" key="4">
    <source>
        <dbReference type="EMBL" id="KAF4149159.1"/>
    </source>
</evidence>
<evidence type="ECO:0000313" key="3">
    <source>
        <dbReference type="EMBL" id="KAF4031053.1"/>
    </source>
</evidence>
<evidence type="ECO:0008006" key="6">
    <source>
        <dbReference type="Google" id="ProtNLM"/>
    </source>
</evidence>
<feature type="signal peptide" evidence="2">
    <location>
        <begin position="1"/>
        <end position="17"/>
    </location>
</feature>
<keyword evidence="5" id="KW-1185">Reference proteome</keyword>
<evidence type="ECO:0000256" key="1">
    <source>
        <dbReference type="SAM" id="Phobius"/>
    </source>
</evidence>